<evidence type="ECO:0000313" key="2">
    <source>
        <dbReference type="Proteomes" id="UP001060085"/>
    </source>
</evidence>
<dbReference type="EMBL" id="CM044704">
    <property type="protein sequence ID" value="KAI5666338.1"/>
    <property type="molecule type" value="Genomic_DNA"/>
</dbReference>
<name>A0ACC0B196_CATRO</name>
<gene>
    <name evidence="1" type="ORF">M9H77_16191</name>
</gene>
<organism evidence="1 2">
    <name type="scientific">Catharanthus roseus</name>
    <name type="common">Madagascar periwinkle</name>
    <name type="synonym">Vinca rosea</name>
    <dbReference type="NCBI Taxonomy" id="4058"/>
    <lineage>
        <taxon>Eukaryota</taxon>
        <taxon>Viridiplantae</taxon>
        <taxon>Streptophyta</taxon>
        <taxon>Embryophyta</taxon>
        <taxon>Tracheophyta</taxon>
        <taxon>Spermatophyta</taxon>
        <taxon>Magnoliopsida</taxon>
        <taxon>eudicotyledons</taxon>
        <taxon>Gunneridae</taxon>
        <taxon>Pentapetalae</taxon>
        <taxon>asterids</taxon>
        <taxon>lamiids</taxon>
        <taxon>Gentianales</taxon>
        <taxon>Apocynaceae</taxon>
        <taxon>Rauvolfioideae</taxon>
        <taxon>Vinceae</taxon>
        <taxon>Catharanthinae</taxon>
        <taxon>Catharanthus</taxon>
    </lineage>
</organism>
<comment type="caution">
    <text evidence="1">The sequence shown here is derived from an EMBL/GenBank/DDBJ whole genome shotgun (WGS) entry which is preliminary data.</text>
</comment>
<dbReference type="Proteomes" id="UP001060085">
    <property type="component" value="Linkage Group LG04"/>
</dbReference>
<keyword evidence="2" id="KW-1185">Reference proteome</keyword>
<accession>A0ACC0B196</accession>
<protein>
    <submittedName>
        <fullName evidence="1">Uncharacterized protein</fullName>
    </submittedName>
</protein>
<sequence>MGSLRDIHTIIDGKGGDRITEKSVGLQKKRKETVSPIVEKNGAIDESLFYDESSLPHEALYKYYIALDKFGGDITTCGKIFVPSPWETNHWFLFIVDFIKKKILIYDSMRSVTTEAPKRALVSSLRLGLHESLQEGYSNQYKHDTDTFSIDVVNWCPQQTNNHGCGIYVTKFMDNIENLNPQFQLKELRLSDCNNNLIMAFEISPTRQNKNEIVIDYSILGLTAIIGSVKELELGNLWVAHKLFFPPPPSDFVIVVVGGALVKITRTSLKNLNRPYYSCPKNLVSDSLNVLVMNECPNIIIFFQPCKDGLPGVMKQKATTSSFS</sequence>
<proteinExistence type="predicted"/>
<evidence type="ECO:0000313" key="1">
    <source>
        <dbReference type="EMBL" id="KAI5666338.1"/>
    </source>
</evidence>
<reference evidence="2" key="1">
    <citation type="journal article" date="2023" name="Nat. Plants">
        <title>Single-cell RNA sequencing provides a high-resolution roadmap for understanding the multicellular compartmentation of specialized metabolism.</title>
        <authorList>
            <person name="Sun S."/>
            <person name="Shen X."/>
            <person name="Li Y."/>
            <person name="Li Y."/>
            <person name="Wang S."/>
            <person name="Li R."/>
            <person name="Zhang H."/>
            <person name="Shen G."/>
            <person name="Guo B."/>
            <person name="Wei J."/>
            <person name="Xu J."/>
            <person name="St-Pierre B."/>
            <person name="Chen S."/>
            <person name="Sun C."/>
        </authorList>
    </citation>
    <scope>NUCLEOTIDE SEQUENCE [LARGE SCALE GENOMIC DNA]</scope>
</reference>